<feature type="transmembrane region" description="Helical" evidence="4">
    <location>
        <begin position="33"/>
        <end position="50"/>
    </location>
</feature>
<dbReference type="InterPro" id="IPR036259">
    <property type="entry name" value="MFS_trans_sf"/>
</dbReference>
<keyword evidence="7" id="KW-1185">Reference proteome</keyword>
<keyword evidence="2 4" id="KW-1133">Transmembrane helix</keyword>
<dbReference type="GO" id="GO:0022857">
    <property type="term" value="F:transmembrane transporter activity"/>
    <property type="evidence" value="ECO:0007669"/>
    <property type="project" value="InterPro"/>
</dbReference>
<keyword evidence="1 4" id="KW-0812">Transmembrane</keyword>
<reference evidence="6 7" key="2">
    <citation type="submission" date="2020-02" db="EMBL/GenBank/DDBJ databases">
        <title>The new genus of Enterobacteriales.</title>
        <authorList>
            <person name="Kim I.S."/>
        </authorList>
    </citation>
    <scope>NUCLEOTIDE SEQUENCE [LARGE SCALE GENOMIC DNA]</scope>
    <source>
        <strain evidence="6 7">SAP-6</strain>
    </source>
</reference>
<sequence length="143" mass="15282">MEWLVAVPWIFAAVGSMINSYHSDKTGDYKWHLAIPIFIGALFLAISVSLGSAFPVMALLTLSLGLGFIYCYSVYWAALSSYAAEDVLAVSMGFINAIGNLGGFVGPFAVGYLIDKTGSFVMGECVLILSLVIAGLCALRLKR</sequence>
<keyword evidence="3 4" id="KW-0472">Membrane</keyword>
<proteinExistence type="predicted"/>
<reference evidence="6 7" key="1">
    <citation type="submission" date="2019-12" db="EMBL/GenBank/DDBJ databases">
        <authorList>
            <person name="Lee S.D."/>
        </authorList>
    </citation>
    <scope>NUCLEOTIDE SEQUENCE [LARGE SCALE GENOMIC DNA]</scope>
    <source>
        <strain evidence="6 7">SAP-6</strain>
    </source>
</reference>
<name>A0A845SL64_9GAMM</name>
<feature type="transmembrane region" description="Helical" evidence="4">
    <location>
        <begin position="87"/>
        <end position="114"/>
    </location>
</feature>
<dbReference type="SUPFAM" id="SSF103473">
    <property type="entry name" value="MFS general substrate transporter"/>
    <property type="match status" value="1"/>
</dbReference>
<gene>
    <name evidence="6" type="ORF">GRH90_04630</name>
</gene>
<evidence type="ECO:0000256" key="3">
    <source>
        <dbReference type="ARBA" id="ARBA00023136"/>
    </source>
</evidence>
<feature type="transmembrane region" description="Helical" evidence="4">
    <location>
        <begin position="6"/>
        <end position="21"/>
    </location>
</feature>
<protein>
    <recommendedName>
        <fullName evidence="5">Major facilitator superfamily (MFS) profile domain-containing protein</fullName>
    </recommendedName>
</protein>
<evidence type="ECO:0000256" key="2">
    <source>
        <dbReference type="ARBA" id="ARBA00022989"/>
    </source>
</evidence>
<evidence type="ECO:0000313" key="7">
    <source>
        <dbReference type="Proteomes" id="UP000461443"/>
    </source>
</evidence>
<dbReference type="PROSITE" id="PS50850">
    <property type="entry name" value="MFS"/>
    <property type="match status" value="1"/>
</dbReference>
<dbReference type="Proteomes" id="UP000461443">
    <property type="component" value="Unassembled WGS sequence"/>
</dbReference>
<evidence type="ECO:0000256" key="1">
    <source>
        <dbReference type="ARBA" id="ARBA00022692"/>
    </source>
</evidence>
<evidence type="ECO:0000256" key="4">
    <source>
        <dbReference type="SAM" id="Phobius"/>
    </source>
</evidence>
<comment type="caution">
    <text evidence="6">The sequence shown here is derived from an EMBL/GenBank/DDBJ whole genome shotgun (WGS) entry which is preliminary data.</text>
</comment>
<feature type="domain" description="Major facilitator superfamily (MFS) profile" evidence="5">
    <location>
        <begin position="1"/>
        <end position="142"/>
    </location>
</feature>
<dbReference type="Gene3D" id="1.20.1250.20">
    <property type="entry name" value="MFS general substrate transporter like domains"/>
    <property type="match status" value="1"/>
</dbReference>
<evidence type="ECO:0000313" key="6">
    <source>
        <dbReference type="EMBL" id="NDL62045.1"/>
    </source>
</evidence>
<feature type="transmembrane region" description="Helical" evidence="4">
    <location>
        <begin position="120"/>
        <end position="141"/>
    </location>
</feature>
<evidence type="ECO:0000259" key="5">
    <source>
        <dbReference type="PROSITE" id="PS50850"/>
    </source>
</evidence>
<dbReference type="AlphaFoldDB" id="A0A845SL64"/>
<feature type="transmembrane region" description="Helical" evidence="4">
    <location>
        <begin position="56"/>
        <end position="75"/>
    </location>
</feature>
<dbReference type="InterPro" id="IPR020846">
    <property type="entry name" value="MFS_dom"/>
</dbReference>
<accession>A0A845SL64</accession>
<organism evidence="6 7">
    <name type="scientific">Acerihabitans arboris</name>
    <dbReference type="NCBI Taxonomy" id="2691583"/>
    <lineage>
        <taxon>Bacteria</taxon>
        <taxon>Pseudomonadati</taxon>
        <taxon>Pseudomonadota</taxon>
        <taxon>Gammaproteobacteria</taxon>
        <taxon>Enterobacterales</taxon>
        <taxon>Pectobacteriaceae</taxon>
        <taxon>Acerihabitans</taxon>
    </lineage>
</organism>
<dbReference type="EMBL" id="WUBS01000003">
    <property type="protein sequence ID" value="NDL62045.1"/>
    <property type="molecule type" value="Genomic_DNA"/>
</dbReference>